<feature type="region of interest" description="Disordered" evidence="1">
    <location>
        <begin position="211"/>
        <end position="348"/>
    </location>
</feature>
<feature type="compositionally biased region" description="Gly residues" evidence="1">
    <location>
        <begin position="160"/>
        <end position="169"/>
    </location>
</feature>
<reference evidence="2 3" key="1">
    <citation type="submission" date="2020-04" db="EMBL/GenBank/DDBJ databases">
        <title>Perkinsus olseni comparative genomics.</title>
        <authorList>
            <person name="Bogema D.R."/>
        </authorList>
    </citation>
    <scope>NUCLEOTIDE SEQUENCE [LARGE SCALE GENOMIC DNA]</scope>
    <source>
        <strain evidence="2">00978-12</strain>
    </source>
</reference>
<evidence type="ECO:0000313" key="2">
    <source>
        <dbReference type="EMBL" id="KAF4688443.1"/>
    </source>
</evidence>
<protein>
    <submittedName>
        <fullName evidence="2">Uncharacterized protein</fullName>
    </submittedName>
</protein>
<dbReference type="AlphaFoldDB" id="A0A7J6NX37"/>
<feature type="region of interest" description="Disordered" evidence="1">
    <location>
        <begin position="1"/>
        <end position="43"/>
    </location>
</feature>
<gene>
    <name evidence="2" type="ORF">FOZ60_002775</name>
</gene>
<dbReference type="EMBL" id="JABANP010000151">
    <property type="protein sequence ID" value="KAF4688443.1"/>
    <property type="molecule type" value="Genomic_DNA"/>
</dbReference>
<organism evidence="2 3">
    <name type="scientific">Perkinsus olseni</name>
    <name type="common">Perkinsus atlanticus</name>
    <dbReference type="NCBI Taxonomy" id="32597"/>
    <lineage>
        <taxon>Eukaryota</taxon>
        <taxon>Sar</taxon>
        <taxon>Alveolata</taxon>
        <taxon>Perkinsozoa</taxon>
        <taxon>Perkinsea</taxon>
        <taxon>Perkinsida</taxon>
        <taxon>Perkinsidae</taxon>
        <taxon>Perkinsus</taxon>
    </lineage>
</organism>
<accession>A0A7J6NX37</accession>
<feature type="compositionally biased region" description="Pro residues" evidence="1">
    <location>
        <begin position="315"/>
        <end position="327"/>
    </location>
</feature>
<dbReference type="OrthoDB" id="437755at2759"/>
<comment type="caution">
    <text evidence="2">The sequence shown here is derived from an EMBL/GenBank/DDBJ whole genome shotgun (WGS) entry which is preliminary data.</text>
</comment>
<name>A0A7J6NX37_PEROL</name>
<dbReference type="Proteomes" id="UP000541610">
    <property type="component" value="Unassembled WGS sequence"/>
</dbReference>
<feature type="region of interest" description="Disordered" evidence="1">
    <location>
        <begin position="140"/>
        <end position="186"/>
    </location>
</feature>
<evidence type="ECO:0000313" key="3">
    <source>
        <dbReference type="Proteomes" id="UP000541610"/>
    </source>
</evidence>
<feature type="compositionally biased region" description="Basic and acidic residues" evidence="1">
    <location>
        <begin position="218"/>
        <end position="233"/>
    </location>
</feature>
<evidence type="ECO:0000256" key="1">
    <source>
        <dbReference type="SAM" id="MobiDB-lite"/>
    </source>
</evidence>
<sequence length="518" mass="54083">MTMRPAASESPRGSPPKASSSPSRGVNLAPSSSSSSALTPDQEATVQEAVMEQLMNYGEGMVSKEHRITLAEYAACVLQTQTTVSEMVSEMEQFLQGNAESFVEWLITFCESHGLAHPERKAKKATPRGGGLFSKALRAATGQPPAGSSGPATASNGASPTGGAGGLLTGSGKKRGAEDESCSPDGANKIARREMRAIAQQADAVNANRAFTPLGSHNESRHPVRLVGRKELNQRAVATVRRSLGESPAGGRSANQSPAEGALGPLVRSPPPAAYQPPLRRASRAQPGGLPPVKQQPGGGYVAQVQNGVTTATTQPPPPPLPPPTQPQPRQASFTVPPVTTPQRNEDGYKWRAVREDALVRSTCEPDSAPVASITNGEIVEQCGQRIVLQSGIIRIQIRHPSHPSFPAPLGWVTLTAEAAGGVRYFEKGPDKVRYSDSPTSAMYGGKGGKGKGKGKGKGAMASGYYAGSFSPSWAGGYPGGYHKPGYSAAGYYYGGYKGRGGKGGICWGDGGSFIWQH</sequence>
<proteinExistence type="predicted"/>